<dbReference type="Gramene" id="Bo4g145390.1">
    <property type="protein sequence ID" value="Bo4g145390.1"/>
    <property type="gene ID" value="Bo4g145390"/>
</dbReference>
<evidence type="ECO:0000256" key="1">
    <source>
        <dbReference type="SAM" id="SignalP"/>
    </source>
</evidence>
<dbReference type="InterPro" id="IPR012340">
    <property type="entry name" value="NA-bd_OB-fold"/>
</dbReference>
<keyword evidence="1" id="KW-0732">Signal</keyword>
<dbReference type="HOGENOM" id="CLU_850859_0_0_1"/>
<proteinExistence type="predicted"/>
<organism evidence="3 4">
    <name type="scientific">Brassica oleracea var. oleracea</name>
    <dbReference type="NCBI Taxonomy" id="109376"/>
    <lineage>
        <taxon>Eukaryota</taxon>
        <taxon>Viridiplantae</taxon>
        <taxon>Streptophyta</taxon>
        <taxon>Embryophyta</taxon>
        <taxon>Tracheophyta</taxon>
        <taxon>Spermatophyta</taxon>
        <taxon>Magnoliopsida</taxon>
        <taxon>eudicotyledons</taxon>
        <taxon>Gunneridae</taxon>
        <taxon>Pentapetalae</taxon>
        <taxon>rosids</taxon>
        <taxon>malvids</taxon>
        <taxon>Brassicales</taxon>
        <taxon>Brassicaceae</taxon>
        <taxon>Brassiceae</taxon>
        <taxon>Brassica</taxon>
    </lineage>
</organism>
<dbReference type="Proteomes" id="UP000032141">
    <property type="component" value="Chromosome C4"/>
</dbReference>
<keyword evidence="4" id="KW-1185">Reference proteome</keyword>
<evidence type="ECO:0000313" key="3">
    <source>
        <dbReference type="EnsemblPlants" id="Bo4g145390.1"/>
    </source>
</evidence>
<evidence type="ECO:0000259" key="2">
    <source>
        <dbReference type="Pfam" id="PF02721"/>
    </source>
</evidence>
<sequence length="327" mass="37202">MCFLVARGWKFLIIRSLITHSWMEHSSEPGQGQYDQDGVGCEGLESGGCSFSIEYVSFVGEQPESTLPSMSSFTFFSPSPATTQNNNTHETNEKLRVLLTYPEPIDAAVIPILRLWRNCNKESGNTIEMVFVDREGDSDGRNRQKFVGIADSDEFLTNLSVGIVLSEKKIRWNFVRTSDDFLTNTEKLHSDELPAILRCGHMRAEFIGKTIYRRRTFLGKFRRSGFVGIFRRILGVGIYRRTLVRRNIPTDIGSSVYSDECSPSGTRIHASVGEQLIKKYEDRLTEGDAVVVHLFKVYDAIGDYQITTHPYKIGFFRQLLLEKLMIL</sequence>
<reference evidence="3" key="2">
    <citation type="submission" date="2015-03" db="UniProtKB">
        <authorList>
            <consortium name="EnsemblPlants"/>
        </authorList>
    </citation>
    <scope>IDENTIFICATION</scope>
</reference>
<feature type="domain" description="Replication protein A 70 kDa DNA-binding subunit B/D first OB fold" evidence="2">
    <location>
        <begin position="264"/>
        <end position="318"/>
    </location>
</feature>
<feature type="signal peptide" evidence="1">
    <location>
        <begin position="1"/>
        <end position="23"/>
    </location>
</feature>
<reference evidence="3 4" key="1">
    <citation type="journal article" date="2014" name="Genome Biol.">
        <title>Transcriptome and methylome profiling reveals relics of genome dominance in the mesopolyploid Brassica oleracea.</title>
        <authorList>
            <person name="Parkin I.A."/>
            <person name="Koh C."/>
            <person name="Tang H."/>
            <person name="Robinson S.J."/>
            <person name="Kagale S."/>
            <person name="Clarke W.E."/>
            <person name="Town C.D."/>
            <person name="Nixon J."/>
            <person name="Krishnakumar V."/>
            <person name="Bidwell S.L."/>
            <person name="Denoeud F."/>
            <person name="Belcram H."/>
            <person name="Links M.G."/>
            <person name="Just J."/>
            <person name="Clarke C."/>
            <person name="Bender T."/>
            <person name="Huebert T."/>
            <person name="Mason A.S."/>
            <person name="Pires J.C."/>
            <person name="Barker G."/>
            <person name="Moore J."/>
            <person name="Walley P.G."/>
            <person name="Manoli S."/>
            <person name="Batley J."/>
            <person name="Edwards D."/>
            <person name="Nelson M.N."/>
            <person name="Wang X."/>
            <person name="Paterson A.H."/>
            <person name="King G."/>
            <person name="Bancroft I."/>
            <person name="Chalhoub B."/>
            <person name="Sharpe A.G."/>
        </authorList>
    </citation>
    <scope>NUCLEOTIDE SEQUENCE</scope>
    <source>
        <strain evidence="3 4">cv. TO1000</strain>
    </source>
</reference>
<accession>A0A0D3C0U5</accession>
<protein>
    <recommendedName>
        <fullName evidence="2">Replication protein A 70 kDa DNA-binding subunit B/D first OB fold domain-containing protein</fullName>
    </recommendedName>
</protein>
<dbReference type="Pfam" id="PF02721">
    <property type="entry name" value="DUF223"/>
    <property type="match status" value="1"/>
</dbReference>
<dbReference type="InterPro" id="IPR003871">
    <property type="entry name" value="RFA1B/D_OB_1st"/>
</dbReference>
<dbReference type="EnsemblPlants" id="Bo4g145390.1">
    <property type="protein sequence ID" value="Bo4g145390.1"/>
    <property type="gene ID" value="Bo4g145390"/>
</dbReference>
<dbReference type="Gene3D" id="2.40.50.140">
    <property type="entry name" value="Nucleic acid-binding proteins"/>
    <property type="match status" value="1"/>
</dbReference>
<dbReference type="eggNOG" id="KOG0032">
    <property type="taxonomic scope" value="Eukaryota"/>
</dbReference>
<feature type="chain" id="PRO_5002258339" description="Replication protein A 70 kDa DNA-binding subunit B/D first OB fold domain-containing protein" evidence="1">
    <location>
        <begin position="24"/>
        <end position="327"/>
    </location>
</feature>
<dbReference type="STRING" id="109376.A0A0D3C0U5"/>
<dbReference type="AlphaFoldDB" id="A0A0D3C0U5"/>
<name>A0A0D3C0U5_BRAOL</name>
<evidence type="ECO:0000313" key="4">
    <source>
        <dbReference type="Proteomes" id="UP000032141"/>
    </source>
</evidence>
<dbReference type="CDD" id="cd04480">
    <property type="entry name" value="RPA1_DBD_A_like"/>
    <property type="match status" value="1"/>
</dbReference>